<evidence type="ECO:0000313" key="6">
    <source>
        <dbReference type="Proteomes" id="UP000236737"/>
    </source>
</evidence>
<dbReference type="GO" id="GO:0030288">
    <property type="term" value="C:outer membrane-bounded periplasmic space"/>
    <property type="evidence" value="ECO:0007669"/>
    <property type="project" value="TreeGrafter"/>
</dbReference>
<accession>A0A1H5V5M0</accession>
<dbReference type="CDD" id="cd02696">
    <property type="entry name" value="MurNAc-LAA"/>
    <property type="match status" value="1"/>
</dbReference>
<dbReference type="GO" id="GO:0009253">
    <property type="term" value="P:peptidoglycan catabolic process"/>
    <property type="evidence" value="ECO:0007669"/>
    <property type="project" value="InterPro"/>
</dbReference>
<dbReference type="AlphaFoldDB" id="A0A1H5V5M0"/>
<dbReference type="Gene3D" id="3.40.630.40">
    <property type="entry name" value="Zn-dependent exopeptidases"/>
    <property type="match status" value="1"/>
</dbReference>
<dbReference type="SMART" id="SM00646">
    <property type="entry name" value="Ami_3"/>
    <property type="match status" value="1"/>
</dbReference>
<evidence type="ECO:0000256" key="3">
    <source>
        <dbReference type="ARBA" id="ARBA00022801"/>
    </source>
</evidence>
<dbReference type="OrthoDB" id="9806267at2"/>
<dbReference type="EMBL" id="FNVP01000003">
    <property type="protein sequence ID" value="SEF82031.1"/>
    <property type="molecule type" value="Genomic_DNA"/>
</dbReference>
<dbReference type="GO" id="GO:0008745">
    <property type="term" value="F:N-acetylmuramoyl-L-alanine amidase activity"/>
    <property type="evidence" value="ECO:0007669"/>
    <property type="project" value="UniProtKB-EC"/>
</dbReference>
<sequence>MKNTTKLVLTLTVMASFAFIKPKHSEPKKINIVIDAGHGGTDFGATSDTITEKKIVEQVTKKIKSLNSNVVIHFTRNEDSFLSLNDRTAFINKLKPDLVLSLHVNTSLNNKTSGLEFYVAKETEFFEKSSEIAGKLINKFAANKNLKVSNVKTGPFYILKKSEVPAVIVELGYLTNENDKKYLIDDQEQNKIALSISEFISEMK</sequence>
<gene>
    <name evidence="5" type="ORF">SAMN04488130_10352</name>
</gene>
<dbReference type="InterPro" id="IPR050695">
    <property type="entry name" value="N-acetylmuramoyl_amidase_3"/>
</dbReference>
<proteinExistence type="predicted"/>
<protein>
    <recommendedName>
        <fullName evidence="2">N-acetylmuramoyl-L-alanine amidase</fullName>
        <ecNumber evidence="2">3.5.1.28</ecNumber>
    </recommendedName>
</protein>
<evidence type="ECO:0000256" key="2">
    <source>
        <dbReference type="ARBA" id="ARBA00011901"/>
    </source>
</evidence>
<name>A0A1H5V5M0_9FLAO</name>
<dbReference type="InterPro" id="IPR002508">
    <property type="entry name" value="MurNAc-LAA_cat"/>
</dbReference>
<evidence type="ECO:0000313" key="5">
    <source>
        <dbReference type="EMBL" id="SEF82031.1"/>
    </source>
</evidence>
<keyword evidence="3" id="KW-0378">Hydrolase</keyword>
<dbReference type="RefSeq" id="WP_103999153.1">
    <property type="nucleotide sequence ID" value="NZ_FNVP01000003.1"/>
</dbReference>
<comment type="catalytic activity">
    <reaction evidence="1">
        <text>Hydrolyzes the link between N-acetylmuramoyl residues and L-amino acid residues in certain cell-wall glycopeptides.</text>
        <dbReference type="EC" id="3.5.1.28"/>
    </reaction>
</comment>
<organism evidence="5 6">
    <name type="scientific">Flavobacterium urumqiense</name>
    <dbReference type="NCBI Taxonomy" id="935224"/>
    <lineage>
        <taxon>Bacteria</taxon>
        <taxon>Pseudomonadati</taxon>
        <taxon>Bacteroidota</taxon>
        <taxon>Flavobacteriia</taxon>
        <taxon>Flavobacteriales</taxon>
        <taxon>Flavobacteriaceae</taxon>
        <taxon>Flavobacterium</taxon>
    </lineage>
</organism>
<dbReference type="PANTHER" id="PTHR30404:SF0">
    <property type="entry name" value="N-ACETYLMURAMOYL-L-ALANINE AMIDASE AMIC"/>
    <property type="match status" value="1"/>
</dbReference>
<evidence type="ECO:0000259" key="4">
    <source>
        <dbReference type="SMART" id="SM00646"/>
    </source>
</evidence>
<feature type="domain" description="MurNAc-LAA" evidence="4">
    <location>
        <begin position="88"/>
        <end position="201"/>
    </location>
</feature>
<reference evidence="6" key="1">
    <citation type="submission" date="2016-10" db="EMBL/GenBank/DDBJ databases">
        <authorList>
            <person name="Varghese N."/>
            <person name="Submissions S."/>
        </authorList>
    </citation>
    <scope>NUCLEOTIDE SEQUENCE [LARGE SCALE GENOMIC DNA]</scope>
    <source>
        <strain evidence="6">CGMCC 1.9230</strain>
    </source>
</reference>
<evidence type="ECO:0000256" key="1">
    <source>
        <dbReference type="ARBA" id="ARBA00001561"/>
    </source>
</evidence>
<dbReference type="Proteomes" id="UP000236737">
    <property type="component" value="Unassembled WGS sequence"/>
</dbReference>
<dbReference type="PANTHER" id="PTHR30404">
    <property type="entry name" value="N-ACETYLMURAMOYL-L-ALANINE AMIDASE"/>
    <property type="match status" value="1"/>
</dbReference>
<dbReference type="EC" id="3.5.1.28" evidence="2"/>
<keyword evidence="6" id="KW-1185">Reference proteome</keyword>
<dbReference type="Pfam" id="PF01520">
    <property type="entry name" value="Amidase_3"/>
    <property type="match status" value="1"/>
</dbReference>
<dbReference type="SUPFAM" id="SSF53187">
    <property type="entry name" value="Zn-dependent exopeptidases"/>
    <property type="match status" value="1"/>
</dbReference>